<evidence type="ECO:0000313" key="6">
    <source>
        <dbReference type="Proteomes" id="UP001152888"/>
    </source>
</evidence>
<dbReference type="SUPFAM" id="SSF56112">
    <property type="entry name" value="Protein kinase-like (PK-like)"/>
    <property type="match status" value="1"/>
</dbReference>
<dbReference type="GO" id="GO:0005524">
    <property type="term" value="F:ATP binding"/>
    <property type="evidence" value="ECO:0007669"/>
    <property type="project" value="UniProtKB-KW"/>
</dbReference>
<dbReference type="AlphaFoldDB" id="A0A9P0QD35"/>
<name>A0A9P0QD35_ACAOB</name>
<dbReference type="InterPro" id="IPR008984">
    <property type="entry name" value="SMAD_FHA_dom_sf"/>
</dbReference>
<evidence type="ECO:0000259" key="4">
    <source>
        <dbReference type="PROSITE" id="PS50011"/>
    </source>
</evidence>
<dbReference type="Proteomes" id="UP001152888">
    <property type="component" value="Unassembled WGS sequence"/>
</dbReference>
<dbReference type="Pfam" id="PF00069">
    <property type="entry name" value="Pkinase"/>
    <property type="match status" value="1"/>
</dbReference>
<dbReference type="OrthoDB" id="40902at2759"/>
<feature type="domain" description="FHA" evidence="3">
    <location>
        <begin position="40"/>
        <end position="99"/>
    </location>
</feature>
<dbReference type="InterPro" id="IPR011009">
    <property type="entry name" value="Kinase-like_dom_sf"/>
</dbReference>
<keyword evidence="6" id="KW-1185">Reference proteome</keyword>
<evidence type="ECO:0000313" key="5">
    <source>
        <dbReference type="EMBL" id="CAH2017356.1"/>
    </source>
</evidence>
<evidence type="ECO:0000256" key="1">
    <source>
        <dbReference type="ARBA" id="ARBA00022741"/>
    </source>
</evidence>
<dbReference type="PROSITE" id="PS00108">
    <property type="entry name" value="PROTEIN_KINASE_ST"/>
    <property type="match status" value="1"/>
</dbReference>
<proteinExistence type="predicted"/>
<dbReference type="InterPro" id="IPR008271">
    <property type="entry name" value="Ser/Thr_kinase_AS"/>
</dbReference>
<reference evidence="5" key="1">
    <citation type="submission" date="2022-03" db="EMBL/GenBank/DDBJ databases">
        <authorList>
            <person name="Sayadi A."/>
        </authorList>
    </citation>
    <scope>NUCLEOTIDE SEQUENCE</scope>
</reference>
<gene>
    <name evidence="5" type="ORF">ACAOBT_LOCUS35959</name>
</gene>
<dbReference type="Gene3D" id="2.60.200.20">
    <property type="match status" value="1"/>
</dbReference>
<keyword evidence="1" id="KW-0547">Nucleotide-binding</keyword>
<dbReference type="PROSITE" id="PS50006">
    <property type="entry name" value="FHA_DOMAIN"/>
    <property type="match status" value="1"/>
</dbReference>
<organism evidence="5 6">
    <name type="scientific">Acanthoscelides obtectus</name>
    <name type="common">Bean weevil</name>
    <name type="synonym">Bruchus obtectus</name>
    <dbReference type="NCBI Taxonomy" id="200917"/>
    <lineage>
        <taxon>Eukaryota</taxon>
        <taxon>Metazoa</taxon>
        <taxon>Ecdysozoa</taxon>
        <taxon>Arthropoda</taxon>
        <taxon>Hexapoda</taxon>
        <taxon>Insecta</taxon>
        <taxon>Pterygota</taxon>
        <taxon>Neoptera</taxon>
        <taxon>Endopterygota</taxon>
        <taxon>Coleoptera</taxon>
        <taxon>Polyphaga</taxon>
        <taxon>Cucujiformia</taxon>
        <taxon>Chrysomeloidea</taxon>
        <taxon>Chrysomelidae</taxon>
        <taxon>Bruchinae</taxon>
        <taxon>Bruchini</taxon>
        <taxon>Acanthoscelides</taxon>
    </lineage>
</organism>
<keyword evidence="2" id="KW-0067">ATP-binding</keyword>
<dbReference type="SMART" id="SM00240">
    <property type="entry name" value="FHA"/>
    <property type="match status" value="1"/>
</dbReference>
<dbReference type="PANTHER" id="PTHR24347">
    <property type="entry name" value="SERINE/THREONINE-PROTEIN KINASE"/>
    <property type="match status" value="1"/>
</dbReference>
<dbReference type="InterPro" id="IPR000253">
    <property type="entry name" value="FHA_dom"/>
</dbReference>
<comment type="caution">
    <text evidence="5">The sequence shown here is derived from an EMBL/GenBank/DDBJ whole genome shotgun (WGS) entry which is preliminary data.</text>
</comment>
<dbReference type="EMBL" id="CAKOFQ010009237">
    <property type="protein sequence ID" value="CAH2017356.1"/>
    <property type="molecule type" value="Genomic_DNA"/>
</dbReference>
<feature type="domain" description="Protein kinase" evidence="4">
    <location>
        <begin position="144"/>
        <end position="409"/>
    </location>
</feature>
<protein>
    <submittedName>
        <fullName evidence="5">Uncharacterized protein</fullName>
    </submittedName>
</protein>
<dbReference type="SMART" id="SM00220">
    <property type="entry name" value="S_TKc"/>
    <property type="match status" value="1"/>
</dbReference>
<dbReference type="GO" id="GO:0004672">
    <property type="term" value="F:protein kinase activity"/>
    <property type="evidence" value="ECO:0007669"/>
    <property type="project" value="InterPro"/>
</dbReference>
<dbReference type="SUPFAM" id="SSF49879">
    <property type="entry name" value="SMAD/FHA domain"/>
    <property type="match status" value="1"/>
</dbReference>
<accession>A0A9P0QD35</accession>
<dbReference type="InterPro" id="IPR000719">
    <property type="entry name" value="Prot_kinase_dom"/>
</dbReference>
<sequence length="455" mass="52242">MAFESEERNVNGHNMLKKQWGRLISCLPQLSSIDLVHSTLTLGRSDECDVVIYKSKFLPNQLLFISKKHFIIERDPEDAAITYITDLSKNGTYLNNILIGRNKRVILQSNDCIAIGERLKVYIFKSMNYVVDENYLPEAYKNKYELSHFLGKGACGEVRLAYDKYTCQKYALKKITKGRDTASQLHNINHPNRIYMEISILWNLSHPLVVGMDSMVETEEDIFIVLEYVRGGELSKRLSSHSNLSEANSKFLFYQIVLAIQYLHKSGVTHRDVKPGNVLLASDDPYTLIKLTDFGLSSVTEGYDLMKTMCGTWHYIAPEIIDQNIIEYDKQVDVWSMGVVLYYMLSKTLPFYSDDKSTLGKMIISGTYSMIGPAWYEISESAKDLIKQMLIVDPRKRITVDGILSHPWIKQDSLMQFRVDSMLRKALCQLKNLDIDDENTVSRAKKIKLRHEQPG</sequence>
<dbReference type="FunFam" id="1.10.510.10:FF:000571">
    <property type="entry name" value="Maternal embryonic leucine zipper kinase"/>
    <property type="match status" value="1"/>
</dbReference>
<evidence type="ECO:0000256" key="2">
    <source>
        <dbReference type="ARBA" id="ARBA00022840"/>
    </source>
</evidence>
<dbReference type="Gene3D" id="1.10.510.10">
    <property type="entry name" value="Transferase(Phosphotransferase) domain 1"/>
    <property type="match status" value="1"/>
</dbReference>
<dbReference type="PROSITE" id="PS50011">
    <property type="entry name" value="PROTEIN_KINASE_DOM"/>
    <property type="match status" value="1"/>
</dbReference>
<dbReference type="Pfam" id="PF00498">
    <property type="entry name" value="FHA"/>
    <property type="match status" value="1"/>
</dbReference>
<evidence type="ECO:0000259" key="3">
    <source>
        <dbReference type="PROSITE" id="PS50006"/>
    </source>
</evidence>